<evidence type="ECO:0000256" key="7">
    <source>
        <dbReference type="ARBA" id="ARBA00022946"/>
    </source>
</evidence>
<feature type="transmembrane region" description="Helical" evidence="12">
    <location>
        <begin position="115"/>
        <end position="135"/>
    </location>
</feature>
<dbReference type="GeneID" id="30014974"/>
<evidence type="ECO:0000256" key="4">
    <source>
        <dbReference type="ARBA" id="ARBA00022692"/>
    </source>
</evidence>
<keyword evidence="8 12" id="KW-1133">Transmembrane helix</keyword>
<evidence type="ECO:0000256" key="1">
    <source>
        <dbReference type="ARBA" id="ARBA00004448"/>
    </source>
</evidence>
<feature type="compositionally biased region" description="Low complexity" evidence="13">
    <location>
        <begin position="58"/>
        <end position="69"/>
    </location>
</feature>
<evidence type="ECO:0000256" key="9">
    <source>
        <dbReference type="ARBA" id="ARBA00023010"/>
    </source>
</evidence>
<keyword evidence="11 12" id="KW-0472">Membrane</keyword>
<protein>
    <recommendedName>
        <fullName evidence="12">Presequence translocated-associated motor subunit PAM17</fullName>
    </recommendedName>
</protein>
<keyword evidence="3 12" id="KW-0813">Transport</keyword>
<evidence type="ECO:0000256" key="12">
    <source>
        <dbReference type="RuleBase" id="RU367146"/>
    </source>
</evidence>
<dbReference type="Proteomes" id="UP000078343">
    <property type="component" value="Unassembled WGS sequence"/>
</dbReference>
<name>A0A178Z6L6_9EURO</name>
<accession>A0A178Z6L6</accession>
<sequence>MSTRAARLGLQLIQTRPLIAPTKKALPTSRREISSATLVAQSRHRVSASKFTPLAANPPSSSSTPSSFFTPSLCRSRNASTASASTTSTTPPSASSPTALDWNTFFRLRTVRRRYALTSSIITSFASTTGALVAFSEIPALADNITKVIPTDPVIGIGIATFGATFFGWLIGPAFGNTLWRLLHRSRLPEFNKKEREFFERIKKHRVNPTGASTNNPVPDFYGEKVGSVAGYRRWLKDQRAFNRKRGGNYPPTM</sequence>
<evidence type="ECO:0000256" key="2">
    <source>
        <dbReference type="ARBA" id="ARBA00006837"/>
    </source>
</evidence>
<evidence type="ECO:0000256" key="8">
    <source>
        <dbReference type="ARBA" id="ARBA00022989"/>
    </source>
</evidence>
<evidence type="ECO:0000313" key="15">
    <source>
        <dbReference type="Proteomes" id="UP000078343"/>
    </source>
</evidence>
<evidence type="ECO:0000256" key="6">
    <source>
        <dbReference type="ARBA" id="ARBA00022927"/>
    </source>
</evidence>
<dbReference type="EMBL" id="LVYI01000012">
    <property type="protein sequence ID" value="OAP55106.1"/>
    <property type="molecule type" value="Genomic_DNA"/>
</dbReference>
<gene>
    <name evidence="14" type="ORF">AYL99_10806</name>
</gene>
<dbReference type="PANTHER" id="PTHR28021">
    <property type="entry name" value="PRESEQUENCE TRANSLOCATED-ASSOCIATED MOTOR SUBUNIT PAM17, MITOCHONDRIAL"/>
    <property type="match status" value="1"/>
</dbReference>
<feature type="region of interest" description="Disordered" evidence="13">
    <location>
        <begin position="50"/>
        <end position="69"/>
    </location>
</feature>
<evidence type="ECO:0000256" key="5">
    <source>
        <dbReference type="ARBA" id="ARBA00022792"/>
    </source>
</evidence>
<dbReference type="PANTHER" id="PTHR28021:SF1">
    <property type="entry name" value="PRESEQUENCE TRANSLOCATED-ASSOCIATED MOTOR SUBUNIT PAM17, MITOCHONDRIAL"/>
    <property type="match status" value="1"/>
</dbReference>
<dbReference type="OrthoDB" id="5970083at2759"/>
<keyword evidence="6 12" id="KW-0653">Protein transport</keyword>
<comment type="subcellular location">
    <subcellularLocation>
        <location evidence="1 12">Mitochondrion inner membrane</location>
        <topology evidence="1 12">Multi-pass membrane protein</topology>
    </subcellularLocation>
</comment>
<evidence type="ECO:0000313" key="14">
    <source>
        <dbReference type="EMBL" id="OAP55106.1"/>
    </source>
</evidence>
<keyword evidence="15" id="KW-1185">Reference proteome</keyword>
<keyword evidence="5 12" id="KW-0999">Mitochondrion inner membrane</keyword>
<dbReference type="AlphaFoldDB" id="A0A178Z6L6"/>
<dbReference type="Pfam" id="PF08566">
    <property type="entry name" value="Pam17"/>
    <property type="match status" value="1"/>
</dbReference>
<evidence type="ECO:0000256" key="11">
    <source>
        <dbReference type="ARBA" id="ARBA00023136"/>
    </source>
</evidence>
<dbReference type="RefSeq" id="XP_018688473.1">
    <property type="nucleotide sequence ID" value="XM_018842312.1"/>
</dbReference>
<proteinExistence type="inferred from homology"/>
<keyword evidence="7" id="KW-0809">Transit peptide</keyword>
<comment type="function">
    <text evidence="12">Component of the PAM complex, a complex required for the translocation of transit peptide-containing proteins from the inner membrane into the mitochondrial matrix in an ATP-dependent manner.</text>
</comment>
<dbReference type="InterPro" id="IPR013875">
    <property type="entry name" value="Pam17"/>
</dbReference>
<comment type="similarity">
    <text evidence="2 12">Belongs to the PAM17 family.</text>
</comment>
<organism evidence="14 15">
    <name type="scientific">Fonsecaea erecta</name>
    <dbReference type="NCBI Taxonomy" id="1367422"/>
    <lineage>
        <taxon>Eukaryota</taxon>
        <taxon>Fungi</taxon>
        <taxon>Dikarya</taxon>
        <taxon>Ascomycota</taxon>
        <taxon>Pezizomycotina</taxon>
        <taxon>Eurotiomycetes</taxon>
        <taxon>Chaetothyriomycetidae</taxon>
        <taxon>Chaetothyriales</taxon>
        <taxon>Herpotrichiellaceae</taxon>
        <taxon>Fonsecaea</taxon>
    </lineage>
</organism>
<comment type="caution">
    <text evidence="14">The sequence shown here is derived from an EMBL/GenBank/DDBJ whole genome shotgun (WGS) entry which is preliminary data.</text>
</comment>
<dbReference type="STRING" id="1367422.A0A178Z6L6"/>
<keyword evidence="10 12" id="KW-0496">Mitochondrion</keyword>
<evidence type="ECO:0000256" key="10">
    <source>
        <dbReference type="ARBA" id="ARBA00023128"/>
    </source>
</evidence>
<keyword evidence="9 12" id="KW-0811">Translocation</keyword>
<evidence type="ECO:0000256" key="13">
    <source>
        <dbReference type="SAM" id="MobiDB-lite"/>
    </source>
</evidence>
<feature type="transmembrane region" description="Helical" evidence="12">
    <location>
        <begin position="155"/>
        <end position="180"/>
    </location>
</feature>
<comment type="subunit">
    <text evidence="12">Component of the PAM complex.</text>
</comment>
<keyword evidence="4 12" id="KW-0812">Transmembrane</keyword>
<dbReference type="GO" id="GO:0001405">
    <property type="term" value="C:PAM complex, Tim23 associated import motor"/>
    <property type="evidence" value="ECO:0007669"/>
    <property type="project" value="UniProtKB-UniRule"/>
</dbReference>
<evidence type="ECO:0000256" key="3">
    <source>
        <dbReference type="ARBA" id="ARBA00022448"/>
    </source>
</evidence>
<dbReference type="GO" id="GO:0030150">
    <property type="term" value="P:protein import into mitochondrial matrix"/>
    <property type="evidence" value="ECO:0007669"/>
    <property type="project" value="UniProtKB-UniRule"/>
</dbReference>
<reference evidence="14 15" key="1">
    <citation type="submission" date="2016-04" db="EMBL/GenBank/DDBJ databases">
        <title>Draft genome of Fonsecaea erecta CBS 125763.</title>
        <authorList>
            <person name="Weiss V.A."/>
            <person name="Vicente V.A."/>
            <person name="Raittz R.T."/>
            <person name="Moreno L.F."/>
            <person name="De Souza E.M."/>
            <person name="Pedrosa F.O."/>
            <person name="Steffens M.B."/>
            <person name="Faoro H."/>
            <person name="Tadra-Sfeir M.Z."/>
            <person name="Najafzadeh M.J."/>
            <person name="Felipe M.S."/>
            <person name="Teixeira M."/>
            <person name="Sun J."/>
            <person name="Xi L."/>
            <person name="Gomes R."/>
            <person name="De Azevedo C.M."/>
            <person name="Salgado C.G."/>
            <person name="Da Silva M.B."/>
            <person name="Nascimento M.F."/>
            <person name="Queiroz-Telles F."/>
            <person name="Attili D.S."/>
            <person name="Gorbushina A."/>
        </authorList>
    </citation>
    <scope>NUCLEOTIDE SEQUENCE [LARGE SCALE GENOMIC DNA]</scope>
    <source>
        <strain evidence="14 15">CBS 125763</strain>
    </source>
</reference>